<protein>
    <submittedName>
        <fullName evidence="2">(pine wood nematode) hypothetical protein</fullName>
    </submittedName>
</protein>
<evidence type="ECO:0000313" key="4">
    <source>
        <dbReference type="Proteomes" id="UP000659654"/>
    </source>
</evidence>
<reference evidence="5" key="1">
    <citation type="submission" date="2016-11" db="UniProtKB">
        <authorList>
            <consortium name="WormBaseParasite"/>
        </authorList>
    </citation>
    <scope>IDENTIFICATION</scope>
</reference>
<evidence type="ECO:0000313" key="2">
    <source>
        <dbReference type="EMBL" id="CAD5228357.1"/>
    </source>
</evidence>
<evidence type="ECO:0000313" key="3">
    <source>
        <dbReference type="Proteomes" id="UP000095284"/>
    </source>
</evidence>
<organism evidence="3 5">
    <name type="scientific">Bursaphelenchus xylophilus</name>
    <name type="common">Pinewood nematode worm</name>
    <name type="synonym">Aphelenchoides xylophilus</name>
    <dbReference type="NCBI Taxonomy" id="6326"/>
    <lineage>
        <taxon>Eukaryota</taxon>
        <taxon>Metazoa</taxon>
        <taxon>Ecdysozoa</taxon>
        <taxon>Nematoda</taxon>
        <taxon>Chromadorea</taxon>
        <taxon>Rhabditida</taxon>
        <taxon>Tylenchina</taxon>
        <taxon>Tylenchomorpha</taxon>
        <taxon>Aphelenchoidea</taxon>
        <taxon>Aphelenchoididae</taxon>
        <taxon>Bursaphelenchus</taxon>
    </lineage>
</organism>
<dbReference type="WBParaSite" id="BXY_0056400.1">
    <property type="protein sequence ID" value="BXY_0056400.1"/>
    <property type="gene ID" value="BXY_0056400"/>
</dbReference>
<keyword evidence="4" id="KW-1185">Reference proteome</keyword>
<dbReference type="EMBL" id="CAJFCV020000004">
    <property type="protein sequence ID" value="CAG9118938.1"/>
    <property type="molecule type" value="Genomic_DNA"/>
</dbReference>
<dbReference type="Proteomes" id="UP000659654">
    <property type="component" value="Unassembled WGS sequence"/>
</dbReference>
<proteinExistence type="predicted"/>
<evidence type="ECO:0000256" key="1">
    <source>
        <dbReference type="SAM" id="MobiDB-lite"/>
    </source>
</evidence>
<feature type="compositionally biased region" description="Basic and acidic residues" evidence="1">
    <location>
        <begin position="16"/>
        <end position="25"/>
    </location>
</feature>
<evidence type="ECO:0000313" key="5">
    <source>
        <dbReference type="WBParaSite" id="BXY_0056400.1"/>
    </source>
</evidence>
<name>A0A1I7RIN2_BURXY</name>
<accession>A0A1I7RIN2</accession>
<dbReference type="Proteomes" id="UP000582659">
    <property type="component" value="Unassembled WGS sequence"/>
</dbReference>
<dbReference type="Proteomes" id="UP000095284">
    <property type="component" value="Unplaced"/>
</dbReference>
<sequence length="81" mass="8848">MHPQATEVELTSSGAKSERADHSATTADEIREAFGDILVPSGMQYEAFFAIGSGPSLYLSKKAFFLMAALHVLYSHGREDR</sequence>
<feature type="region of interest" description="Disordered" evidence="1">
    <location>
        <begin position="1"/>
        <end position="25"/>
    </location>
</feature>
<dbReference type="EMBL" id="CAJFDI010000004">
    <property type="protein sequence ID" value="CAD5228357.1"/>
    <property type="molecule type" value="Genomic_DNA"/>
</dbReference>
<reference evidence="2" key="2">
    <citation type="submission" date="2020-09" db="EMBL/GenBank/DDBJ databases">
        <authorList>
            <person name="Kikuchi T."/>
        </authorList>
    </citation>
    <scope>NUCLEOTIDE SEQUENCE</scope>
    <source>
        <strain evidence="2">Ka4C1</strain>
    </source>
</reference>
<gene>
    <name evidence="2" type="ORF">BXYJ_LOCUS10404</name>
</gene>
<dbReference type="AlphaFoldDB" id="A0A1I7RIN2"/>